<dbReference type="EMBL" id="ANHZ02000028">
    <property type="protein sequence ID" value="EME35621.1"/>
    <property type="molecule type" value="Genomic_DNA"/>
</dbReference>
<sequence length="55" mass="5948">MSPRNQDSDPALTGGADDAVEEARNIQEMDEAQEPADEGVGAMTDDQEREPDTQN</sequence>
<dbReference type="AlphaFoldDB" id="M2X910"/>
<dbReference type="RefSeq" id="WP_006215736.1">
    <property type="nucleotide sequence ID" value="NZ_ANHZ02000028.1"/>
</dbReference>
<feature type="region of interest" description="Disordered" evidence="1">
    <location>
        <begin position="1"/>
        <end position="55"/>
    </location>
</feature>
<evidence type="ECO:0000313" key="3">
    <source>
        <dbReference type="Proteomes" id="UP000009877"/>
    </source>
</evidence>
<dbReference type="GeneID" id="93315055"/>
<protein>
    <submittedName>
        <fullName evidence="2">Uncharacterized protein</fullName>
    </submittedName>
</protein>
<accession>M2X910</accession>
<reference evidence="2 3" key="1">
    <citation type="journal article" date="2014" name="Genome Announc.">
        <title>Draft Genome Sequence of Kocuria palustris PEL.</title>
        <authorList>
            <person name="Sharma G."/>
            <person name="Khatri I."/>
            <person name="Subramanian S."/>
        </authorList>
    </citation>
    <scope>NUCLEOTIDE SEQUENCE [LARGE SCALE GENOMIC DNA]</scope>
    <source>
        <strain evidence="2 3">PEL</strain>
    </source>
</reference>
<keyword evidence="3" id="KW-1185">Reference proteome</keyword>
<feature type="compositionally biased region" description="Acidic residues" evidence="1">
    <location>
        <begin position="28"/>
        <end position="37"/>
    </location>
</feature>
<name>M2X910_9MICC</name>
<proteinExistence type="predicted"/>
<evidence type="ECO:0000256" key="1">
    <source>
        <dbReference type="SAM" id="MobiDB-lite"/>
    </source>
</evidence>
<gene>
    <name evidence="2" type="ORF">C884_01508</name>
</gene>
<comment type="caution">
    <text evidence="2">The sequence shown here is derived from an EMBL/GenBank/DDBJ whole genome shotgun (WGS) entry which is preliminary data.</text>
</comment>
<organism evidence="2 3">
    <name type="scientific">Kocuria palustris PEL</name>
    <dbReference type="NCBI Taxonomy" id="1236550"/>
    <lineage>
        <taxon>Bacteria</taxon>
        <taxon>Bacillati</taxon>
        <taxon>Actinomycetota</taxon>
        <taxon>Actinomycetes</taxon>
        <taxon>Micrococcales</taxon>
        <taxon>Micrococcaceae</taxon>
        <taxon>Kocuria</taxon>
    </lineage>
</organism>
<dbReference type="Proteomes" id="UP000009877">
    <property type="component" value="Unassembled WGS sequence"/>
</dbReference>
<evidence type="ECO:0000313" key="2">
    <source>
        <dbReference type="EMBL" id="EME35621.1"/>
    </source>
</evidence>